<keyword evidence="5" id="KW-0627">Porphyrin biosynthesis</keyword>
<proteinExistence type="predicted"/>
<dbReference type="GO" id="GO:0019354">
    <property type="term" value="P:siroheme biosynthetic process"/>
    <property type="evidence" value="ECO:0007669"/>
    <property type="project" value="UniProtKB-UniPathway"/>
</dbReference>
<evidence type="ECO:0000256" key="4">
    <source>
        <dbReference type="ARBA" id="ARBA00023027"/>
    </source>
</evidence>
<evidence type="ECO:0000256" key="5">
    <source>
        <dbReference type="ARBA" id="ARBA00023244"/>
    </source>
</evidence>
<keyword evidence="4" id="KW-0520">NAD</keyword>
<dbReference type="InterPro" id="IPR006367">
    <property type="entry name" value="Sirohaem_synthase_N"/>
</dbReference>
<organism evidence="8">
    <name type="scientific">hydrothermal vent metagenome</name>
    <dbReference type="NCBI Taxonomy" id="652676"/>
    <lineage>
        <taxon>unclassified sequences</taxon>
        <taxon>metagenomes</taxon>
        <taxon>ecological metagenomes</taxon>
    </lineage>
</organism>
<dbReference type="PANTHER" id="PTHR35330">
    <property type="entry name" value="SIROHEME BIOSYNTHESIS PROTEIN MET8"/>
    <property type="match status" value="1"/>
</dbReference>
<keyword evidence="3 8" id="KW-0560">Oxidoreductase</keyword>
<dbReference type="NCBIfam" id="TIGR01470">
    <property type="entry name" value="cysG_Nterm"/>
    <property type="match status" value="1"/>
</dbReference>
<dbReference type="SUPFAM" id="SSF51735">
    <property type="entry name" value="NAD(P)-binding Rossmann-fold domains"/>
    <property type="match status" value="1"/>
</dbReference>
<dbReference type="InterPro" id="IPR028161">
    <property type="entry name" value="Met8-like"/>
</dbReference>
<dbReference type="Gene3D" id="3.30.160.110">
    <property type="entry name" value="Siroheme synthase, domain 2"/>
    <property type="match status" value="1"/>
</dbReference>
<dbReference type="InterPro" id="IPR028281">
    <property type="entry name" value="Sirohaem_synthase_central"/>
</dbReference>
<comment type="catalytic activity">
    <reaction evidence="6">
        <text>precorrin-2 + NAD(+) = sirohydrochlorin + NADH + 2 H(+)</text>
        <dbReference type="Rhea" id="RHEA:15613"/>
        <dbReference type="ChEBI" id="CHEBI:15378"/>
        <dbReference type="ChEBI" id="CHEBI:57540"/>
        <dbReference type="ChEBI" id="CHEBI:57945"/>
        <dbReference type="ChEBI" id="CHEBI:58351"/>
        <dbReference type="ChEBI" id="CHEBI:58827"/>
        <dbReference type="EC" id="1.3.1.76"/>
    </reaction>
</comment>
<sequence>MSFFPAYFNLKDKKILLVGGGSIALEKLEKLIDFTKNITVIAKEVSDDFINFANRHTIAIKKQSYKKGDIDNFDIVIVATDTVQIHKEIYKESRSSRILVNSVDNTAYCDFIFPSYVKKGDLTISISTGGASPALAKRLRVYIEKLIPSNIVEFLQDMRKLRKTIPKGRDRMQFFEEKTDSYIAHNFK</sequence>
<accession>A0A1W1BRR6</accession>
<feature type="domain" description="Siroheme synthase central" evidence="7">
    <location>
        <begin position="120"/>
        <end position="145"/>
    </location>
</feature>
<dbReference type="AlphaFoldDB" id="A0A1W1BRR6"/>
<name>A0A1W1BRR6_9ZZZZ</name>
<evidence type="ECO:0000256" key="3">
    <source>
        <dbReference type="ARBA" id="ARBA00023002"/>
    </source>
</evidence>
<dbReference type="GO" id="GO:0043115">
    <property type="term" value="F:precorrin-2 dehydrogenase activity"/>
    <property type="evidence" value="ECO:0007669"/>
    <property type="project" value="UniProtKB-EC"/>
</dbReference>
<dbReference type="UniPathway" id="UPA00262">
    <property type="reaction ID" value="UER00222"/>
</dbReference>
<evidence type="ECO:0000313" key="8">
    <source>
        <dbReference type="EMBL" id="SFV56151.1"/>
    </source>
</evidence>
<dbReference type="Gene3D" id="3.40.50.720">
    <property type="entry name" value="NAD(P)-binding Rossmann-like Domain"/>
    <property type="match status" value="1"/>
</dbReference>
<protein>
    <recommendedName>
        <fullName evidence="2">precorrin-2 dehydrogenase</fullName>
        <ecNumber evidence="2">1.3.1.76</ecNumber>
    </recommendedName>
</protein>
<evidence type="ECO:0000256" key="1">
    <source>
        <dbReference type="ARBA" id="ARBA00005010"/>
    </source>
</evidence>
<reference evidence="8" key="1">
    <citation type="submission" date="2016-10" db="EMBL/GenBank/DDBJ databases">
        <authorList>
            <person name="de Groot N.N."/>
        </authorList>
    </citation>
    <scope>NUCLEOTIDE SEQUENCE</scope>
</reference>
<evidence type="ECO:0000256" key="6">
    <source>
        <dbReference type="ARBA" id="ARBA00047561"/>
    </source>
</evidence>
<dbReference type="Pfam" id="PF14824">
    <property type="entry name" value="Sirohm_synth_M"/>
    <property type="match status" value="1"/>
</dbReference>
<evidence type="ECO:0000259" key="7">
    <source>
        <dbReference type="Pfam" id="PF14824"/>
    </source>
</evidence>
<dbReference type="InterPro" id="IPR036291">
    <property type="entry name" value="NAD(P)-bd_dom_sf"/>
</dbReference>
<dbReference type="EC" id="1.3.1.76" evidence="2"/>
<dbReference type="EMBL" id="FPHE01000067">
    <property type="protein sequence ID" value="SFV56151.1"/>
    <property type="molecule type" value="Genomic_DNA"/>
</dbReference>
<comment type="pathway">
    <text evidence="1">Porphyrin-containing compound metabolism; siroheme biosynthesis; sirohydrochlorin from precorrin-2: step 1/1.</text>
</comment>
<dbReference type="GO" id="GO:0004325">
    <property type="term" value="F:ferrochelatase activity"/>
    <property type="evidence" value="ECO:0007669"/>
    <property type="project" value="InterPro"/>
</dbReference>
<dbReference type="SUPFAM" id="SSF75615">
    <property type="entry name" value="Siroheme synthase middle domains-like"/>
    <property type="match status" value="1"/>
</dbReference>
<dbReference type="Pfam" id="PF13241">
    <property type="entry name" value="NAD_binding_7"/>
    <property type="match status" value="1"/>
</dbReference>
<gene>
    <name evidence="8" type="ORF">MNB_SV-12-679</name>
</gene>
<evidence type="ECO:0000256" key="2">
    <source>
        <dbReference type="ARBA" id="ARBA00012400"/>
    </source>
</evidence>
<keyword evidence="8" id="KW-0456">Lyase</keyword>
<dbReference type="PANTHER" id="PTHR35330:SF1">
    <property type="entry name" value="SIROHEME BIOSYNTHESIS PROTEIN MET8"/>
    <property type="match status" value="1"/>
</dbReference>